<feature type="region of interest" description="Disordered" evidence="2">
    <location>
        <begin position="1"/>
        <end position="40"/>
    </location>
</feature>
<comment type="similarity">
    <text evidence="1">Belongs to the cytochrome P450 family.</text>
</comment>
<dbReference type="GO" id="GO:0020037">
    <property type="term" value="F:heme binding"/>
    <property type="evidence" value="ECO:0007669"/>
    <property type="project" value="InterPro"/>
</dbReference>
<proteinExistence type="inferred from homology"/>
<dbReference type="GO" id="GO:0016705">
    <property type="term" value="F:oxidoreductase activity, acting on paired donors, with incorporation or reduction of molecular oxygen"/>
    <property type="evidence" value="ECO:0007669"/>
    <property type="project" value="InterPro"/>
</dbReference>
<keyword evidence="4" id="KW-1185">Reference proteome</keyword>
<evidence type="ECO:0000256" key="2">
    <source>
        <dbReference type="SAM" id="MobiDB-lite"/>
    </source>
</evidence>
<organism evidence="3 4">
    <name type="scientific">Mycobacterium terramassiliense</name>
    <dbReference type="NCBI Taxonomy" id="1841859"/>
    <lineage>
        <taxon>Bacteria</taxon>
        <taxon>Bacillati</taxon>
        <taxon>Actinomycetota</taxon>
        <taxon>Actinomycetes</taxon>
        <taxon>Mycobacteriales</taxon>
        <taxon>Mycobacteriaceae</taxon>
        <taxon>Mycobacterium</taxon>
    </lineage>
</organism>
<name>A0A2U3N539_9MYCO</name>
<feature type="region of interest" description="Disordered" evidence="2">
    <location>
        <begin position="184"/>
        <end position="244"/>
    </location>
</feature>
<sequence length="298" mass="32496">MTARTNPIRHSDVLGSCGGEKKERSADSATGRPAAAGRSSSRLAARVVEGLIERPGSGPSVRLWMQGDVGAPCLRGPNRSVRMRGRAAGCESVVPISDIMSSKLLCGLKHPGFMLSSYMSAGANLELDDIVATAIIIAIAGHETTANLLGTAMIRLLTPQRHGIRPIDTIDAVDDRLVTELLRLDGPASRGTHDHTRPHVQRRHHPRRRTRPRRPRRRQPRPSHLQFTRSTPNRPARASTAHLRPRRTLCLGAALARLETATALQGVLARRSTLCGNPTWRDNPAIRGPQTLPCRFTT</sequence>
<dbReference type="AlphaFoldDB" id="A0A2U3N539"/>
<feature type="compositionally biased region" description="Basic residues" evidence="2">
    <location>
        <begin position="198"/>
        <end position="221"/>
    </location>
</feature>
<evidence type="ECO:0000313" key="3">
    <source>
        <dbReference type="EMBL" id="SPM26653.1"/>
    </source>
</evidence>
<accession>A0A2U3N539</accession>
<dbReference type="GO" id="GO:0005506">
    <property type="term" value="F:iron ion binding"/>
    <property type="evidence" value="ECO:0007669"/>
    <property type="project" value="InterPro"/>
</dbReference>
<protein>
    <submittedName>
        <fullName evidence="3">Mycobacterium terramassiliense ORFan</fullName>
    </submittedName>
</protein>
<reference evidence="3 4" key="1">
    <citation type="submission" date="2017-01" db="EMBL/GenBank/DDBJ databases">
        <authorList>
            <consortium name="Urmite Genomes"/>
        </authorList>
    </citation>
    <scope>NUCLEOTIDE SEQUENCE [LARGE SCALE GENOMIC DNA]</scope>
    <source>
        <strain evidence="3 4">AB308</strain>
    </source>
</reference>
<dbReference type="PANTHER" id="PTHR46696">
    <property type="entry name" value="P450, PUTATIVE (EUROFUNG)-RELATED"/>
    <property type="match status" value="1"/>
</dbReference>
<dbReference type="STRING" id="1841859.GCA_900157385_00122"/>
<dbReference type="EMBL" id="FTRV01000008">
    <property type="protein sequence ID" value="SPM26653.1"/>
    <property type="molecule type" value="Genomic_DNA"/>
</dbReference>
<dbReference type="PANTHER" id="PTHR46696:SF1">
    <property type="entry name" value="CYTOCHROME P450 YJIB-RELATED"/>
    <property type="match status" value="1"/>
</dbReference>
<dbReference type="GO" id="GO:0004497">
    <property type="term" value="F:monooxygenase activity"/>
    <property type="evidence" value="ECO:0007669"/>
    <property type="project" value="InterPro"/>
</dbReference>
<feature type="compositionally biased region" description="Low complexity" evidence="2">
    <location>
        <begin position="28"/>
        <end position="40"/>
    </location>
</feature>
<dbReference type="Gene3D" id="1.10.630.10">
    <property type="entry name" value="Cytochrome P450"/>
    <property type="match status" value="1"/>
</dbReference>
<evidence type="ECO:0000256" key="1">
    <source>
        <dbReference type="ARBA" id="ARBA00010617"/>
    </source>
</evidence>
<evidence type="ECO:0000313" key="4">
    <source>
        <dbReference type="Proteomes" id="UP000241595"/>
    </source>
</evidence>
<gene>
    <name evidence="3" type="ORF">MTAB308_128</name>
</gene>
<dbReference type="Proteomes" id="UP000241595">
    <property type="component" value="Unassembled WGS sequence"/>
</dbReference>
<dbReference type="SUPFAM" id="SSF48264">
    <property type="entry name" value="Cytochrome P450"/>
    <property type="match status" value="1"/>
</dbReference>
<dbReference type="InterPro" id="IPR036396">
    <property type="entry name" value="Cyt_P450_sf"/>
</dbReference>